<evidence type="ECO:0000313" key="1">
    <source>
        <dbReference type="EMBL" id="NER15746.1"/>
    </source>
</evidence>
<organism evidence="1 2">
    <name type="scientific">Spongiivirga citrea</name>
    <dbReference type="NCBI Taxonomy" id="1481457"/>
    <lineage>
        <taxon>Bacteria</taxon>
        <taxon>Pseudomonadati</taxon>
        <taxon>Bacteroidota</taxon>
        <taxon>Flavobacteriia</taxon>
        <taxon>Flavobacteriales</taxon>
        <taxon>Flavobacteriaceae</taxon>
        <taxon>Spongiivirga</taxon>
    </lineage>
</organism>
<gene>
    <name evidence="1" type="ORF">GWK10_00900</name>
</gene>
<dbReference type="AlphaFoldDB" id="A0A6M0CD63"/>
<dbReference type="Proteomes" id="UP000474296">
    <property type="component" value="Unassembled WGS sequence"/>
</dbReference>
<proteinExistence type="predicted"/>
<accession>A0A6M0CD63</accession>
<protein>
    <submittedName>
        <fullName evidence="1">Uncharacterized protein</fullName>
    </submittedName>
</protein>
<reference evidence="1 2" key="1">
    <citation type="submission" date="2020-01" db="EMBL/GenBank/DDBJ databases">
        <title>Spongiivirga citrea KCTC 32990T.</title>
        <authorList>
            <person name="Wang G."/>
        </authorList>
    </citation>
    <scope>NUCLEOTIDE SEQUENCE [LARGE SCALE GENOMIC DNA]</scope>
    <source>
        <strain evidence="1 2">KCTC 32990</strain>
    </source>
</reference>
<evidence type="ECO:0000313" key="2">
    <source>
        <dbReference type="Proteomes" id="UP000474296"/>
    </source>
</evidence>
<comment type="caution">
    <text evidence="1">The sequence shown here is derived from an EMBL/GenBank/DDBJ whole genome shotgun (WGS) entry which is preliminary data.</text>
</comment>
<dbReference type="RefSeq" id="WP_164029016.1">
    <property type="nucleotide sequence ID" value="NZ_JAABOQ010000001.1"/>
</dbReference>
<keyword evidence="2" id="KW-1185">Reference proteome</keyword>
<sequence length="197" mass="23214">MEKKVYLITVIMLSTLQTAWSQKDYFPGYIVLNNRDTLYGEIQDRNINKVRLYEKIRFRSASGKRMKLSASDLISYSVNNKIFESKWFDEHANIFRFYYTHKIGTGEKTFLRLDTKGKVSVYTKEFTDGDCSTIDEFPLFLKEGDKYFQRATQGVFGLKKKKLASYFQDCPKLVSEINQRSLKYAFEVADYYNNKCE</sequence>
<name>A0A6M0CD63_9FLAO</name>
<dbReference type="EMBL" id="JAABOQ010000001">
    <property type="protein sequence ID" value="NER15746.1"/>
    <property type="molecule type" value="Genomic_DNA"/>
</dbReference>